<reference evidence="1" key="2">
    <citation type="journal article" date="2015" name="Data Brief">
        <title>Shoot transcriptome of the giant reed, Arundo donax.</title>
        <authorList>
            <person name="Barrero R.A."/>
            <person name="Guerrero F.D."/>
            <person name="Moolhuijzen P."/>
            <person name="Goolsby J.A."/>
            <person name="Tidwell J."/>
            <person name="Bellgard S.E."/>
            <person name="Bellgard M.I."/>
        </authorList>
    </citation>
    <scope>NUCLEOTIDE SEQUENCE</scope>
    <source>
        <tissue evidence="1">Shoot tissue taken approximately 20 cm above the soil surface</tissue>
    </source>
</reference>
<evidence type="ECO:0000313" key="1">
    <source>
        <dbReference type="EMBL" id="JAD47505.1"/>
    </source>
</evidence>
<organism evidence="1">
    <name type="scientific">Arundo donax</name>
    <name type="common">Giant reed</name>
    <name type="synonym">Donax arundinaceus</name>
    <dbReference type="NCBI Taxonomy" id="35708"/>
    <lineage>
        <taxon>Eukaryota</taxon>
        <taxon>Viridiplantae</taxon>
        <taxon>Streptophyta</taxon>
        <taxon>Embryophyta</taxon>
        <taxon>Tracheophyta</taxon>
        <taxon>Spermatophyta</taxon>
        <taxon>Magnoliopsida</taxon>
        <taxon>Liliopsida</taxon>
        <taxon>Poales</taxon>
        <taxon>Poaceae</taxon>
        <taxon>PACMAD clade</taxon>
        <taxon>Arundinoideae</taxon>
        <taxon>Arundineae</taxon>
        <taxon>Arundo</taxon>
    </lineage>
</organism>
<protein>
    <submittedName>
        <fullName evidence="1">Uncharacterized protein</fullName>
    </submittedName>
</protein>
<reference evidence="1" key="1">
    <citation type="submission" date="2014-09" db="EMBL/GenBank/DDBJ databases">
        <authorList>
            <person name="Magalhaes I.L.F."/>
            <person name="Oliveira U."/>
            <person name="Santos F.R."/>
            <person name="Vidigal T.H.D.A."/>
            <person name="Brescovit A.D."/>
            <person name="Santos A.J."/>
        </authorList>
    </citation>
    <scope>NUCLEOTIDE SEQUENCE</scope>
    <source>
        <tissue evidence="1">Shoot tissue taken approximately 20 cm above the soil surface</tissue>
    </source>
</reference>
<dbReference type="AlphaFoldDB" id="A0A0A9AEV8"/>
<accession>A0A0A9AEV8</accession>
<proteinExistence type="predicted"/>
<name>A0A0A9AEV8_ARUDO</name>
<sequence length="25" mass="2676">MDMASCLLPAVPQIDSIVALLRCCL</sequence>
<dbReference type="EMBL" id="GBRH01250390">
    <property type="protein sequence ID" value="JAD47505.1"/>
    <property type="molecule type" value="Transcribed_RNA"/>
</dbReference>